<sequence length="585" mass="64937">MYNILKCARAGLCRIQGFQGGPLDKIAISQGIRALGTATAAKIRESNSTLNDFGLPESKEFFVPGISSDPFYKDISLPKRCIGCGAHFQVSDPNKPGYVDSNVLNESGARGNSKLPSIRGIEVEAAPEGVEVNRSESGRFGIKKRRVVCKRCYKLQYYKRLDSQSEVESQRETLTKELLESENLKRDSIKRVISGVNNLKKFPVLITQEESEATTVKNSLKISSTSEIISNMATRIKNDSLILFIVDLTNVEVSVIPELYIALRNRALDVIWIANKLDVLPKGCEASEIKSWLRSVVRHIGNSKSFNVIPVSSSKGRCRQQQTFEGVGFDQLEARLKEYLKAGEPRNIYVVGATNVGKSTFVDRFLDYIHYKHVGTLNLRRSVGGATRSAIPGTTLEFIEFGLPKGFKLVDTPGIPIISQLPSLLYKPVDLLSISMTKTINPACIKLEEGKSLLIGGVARIDHVEGSSCTIQCYFGNGVTMKVCRSVASEDIMNYQVGYKLYPPHSKEDYKKLTPFSKYRVTVNCNGTGALDEFVICGLGWFSFNGTGPKIIEIRIPKGINFLRRPAMISSPPRRIDKPNFINRR</sequence>
<dbReference type="CDD" id="cd01855">
    <property type="entry name" value="YqeH"/>
    <property type="match status" value="1"/>
</dbReference>
<dbReference type="KEGG" id="tot:TOT_010000049"/>
<evidence type="ECO:0000313" key="4">
    <source>
        <dbReference type="Proteomes" id="UP000003786"/>
    </source>
</evidence>
<protein>
    <submittedName>
        <fullName evidence="3">GTPase</fullName>
    </submittedName>
</protein>
<dbReference type="PANTHER" id="PTHR46434">
    <property type="entry name" value="GENETIC INTERACTOR OF PROHIBITINS 3, MITOCHONDRIAL"/>
    <property type="match status" value="1"/>
</dbReference>
<dbReference type="EMBL" id="AP011946">
    <property type="protein sequence ID" value="BAM38581.1"/>
    <property type="molecule type" value="Genomic_DNA"/>
</dbReference>
<dbReference type="eggNOG" id="KOG1249">
    <property type="taxonomic scope" value="Eukaryota"/>
</dbReference>
<dbReference type="OMA" id="VIWIANK"/>
<dbReference type="SUPFAM" id="SSF52540">
    <property type="entry name" value="P-loop containing nucleoside triphosphate hydrolases"/>
    <property type="match status" value="1"/>
</dbReference>
<dbReference type="Gene3D" id="3.40.50.300">
    <property type="entry name" value="P-loop containing nucleotide triphosphate hydrolases"/>
    <property type="match status" value="1"/>
</dbReference>
<proteinExistence type="predicted"/>
<accession>J7MGL3</accession>
<dbReference type="Pfam" id="PF01926">
    <property type="entry name" value="MMR_HSR1"/>
    <property type="match status" value="1"/>
</dbReference>
<dbReference type="InterPro" id="IPR006073">
    <property type="entry name" value="GTP-bd"/>
</dbReference>
<dbReference type="AlphaFoldDB" id="J7MGL3"/>
<dbReference type="InterPro" id="IPR048422">
    <property type="entry name" value="NOA1/YqeH-like_C"/>
</dbReference>
<organism evidence="3 4">
    <name type="scientific">Theileria orientalis strain Shintoku</name>
    <dbReference type="NCBI Taxonomy" id="869250"/>
    <lineage>
        <taxon>Eukaryota</taxon>
        <taxon>Sar</taxon>
        <taxon>Alveolata</taxon>
        <taxon>Apicomplexa</taxon>
        <taxon>Aconoidasida</taxon>
        <taxon>Piroplasmida</taxon>
        <taxon>Theileriidae</taxon>
        <taxon>Theileria</taxon>
    </lineage>
</organism>
<dbReference type="PANTHER" id="PTHR46434:SF1">
    <property type="entry name" value="GENETIC INTERACTOR OF PROHIBITINS 3, MITOCHONDRIAL"/>
    <property type="match status" value="1"/>
</dbReference>
<dbReference type="GeneID" id="20713018"/>
<evidence type="ECO:0000259" key="1">
    <source>
        <dbReference type="Pfam" id="PF01926"/>
    </source>
</evidence>
<name>J7MGL3_THEOR</name>
<dbReference type="RefSeq" id="XP_009688882.1">
    <property type="nucleotide sequence ID" value="XM_009690587.1"/>
</dbReference>
<feature type="domain" description="G" evidence="1">
    <location>
        <begin position="348"/>
        <end position="416"/>
    </location>
</feature>
<reference evidence="3 4" key="1">
    <citation type="journal article" date="2012" name="MBio">
        <title>Comparative genome analysis of three eukaryotic parasites with differing abilities to transform leukocytes reveals key mediators of Theileria-induced leukocyte transformation.</title>
        <authorList>
            <person name="Hayashida K."/>
            <person name="Hara Y."/>
            <person name="Abe T."/>
            <person name="Yamasaki C."/>
            <person name="Toyoda A."/>
            <person name="Kosuge T."/>
            <person name="Suzuki Y."/>
            <person name="Sato Y."/>
            <person name="Kawashima S."/>
            <person name="Katayama T."/>
            <person name="Wakaguri H."/>
            <person name="Inoue N."/>
            <person name="Homma K."/>
            <person name="Tada-Umezaki M."/>
            <person name="Yagi Y."/>
            <person name="Fujii Y."/>
            <person name="Habara T."/>
            <person name="Kanehisa M."/>
            <person name="Watanabe H."/>
            <person name="Ito K."/>
            <person name="Gojobori T."/>
            <person name="Sugawara H."/>
            <person name="Imanishi T."/>
            <person name="Weir W."/>
            <person name="Gardner M."/>
            <person name="Pain A."/>
            <person name="Shiels B."/>
            <person name="Hattori M."/>
            <person name="Nene V."/>
            <person name="Sugimoto C."/>
        </authorList>
    </citation>
    <scope>NUCLEOTIDE SEQUENCE [LARGE SCALE GENOMIC DNA]</scope>
    <source>
        <strain evidence="3 4">Shintoku</strain>
    </source>
</reference>
<evidence type="ECO:0000259" key="2">
    <source>
        <dbReference type="Pfam" id="PF21516"/>
    </source>
</evidence>
<feature type="domain" description="NOA1/YqeH-like C-terminal" evidence="2">
    <location>
        <begin position="471"/>
        <end position="567"/>
    </location>
</feature>
<evidence type="ECO:0000313" key="3">
    <source>
        <dbReference type="EMBL" id="BAM38581.1"/>
    </source>
</evidence>
<dbReference type="STRING" id="869250.J7MGL3"/>
<dbReference type="InterPro" id="IPR027417">
    <property type="entry name" value="P-loop_NTPase"/>
</dbReference>
<gene>
    <name evidence="3" type="ORF">TOT_010000049</name>
</gene>
<dbReference type="Proteomes" id="UP000003786">
    <property type="component" value="Chromosome 1"/>
</dbReference>
<dbReference type="InterPro" id="IPR050896">
    <property type="entry name" value="Mito_lipid_metab_GTPase"/>
</dbReference>
<dbReference type="VEuPathDB" id="PiroplasmaDB:TOT_010000049"/>
<dbReference type="GO" id="GO:0005739">
    <property type="term" value="C:mitochondrion"/>
    <property type="evidence" value="ECO:0007669"/>
    <property type="project" value="TreeGrafter"/>
</dbReference>
<keyword evidence="4" id="KW-1185">Reference proteome</keyword>
<dbReference type="OrthoDB" id="1696305at2759"/>
<dbReference type="GO" id="GO:0005525">
    <property type="term" value="F:GTP binding"/>
    <property type="evidence" value="ECO:0007669"/>
    <property type="project" value="InterPro"/>
</dbReference>
<dbReference type="Pfam" id="PF21516">
    <property type="entry name" value="YqeH-like_C"/>
    <property type="match status" value="1"/>
</dbReference>